<dbReference type="Gene3D" id="1.10.10.630">
    <property type="entry name" value="DnaD domain-like"/>
    <property type="match status" value="1"/>
</dbReference>
<dbReference type="STRING" id="1423804.FD14_GL002749"/>
<protein>
    <submittedName>
        <fullName evidence="5">Primosome component related protein</fullName>
    </submittedName>
</protein>
<dbReference type="PATRIC" id="fig|1423804.4.peg.2965"/>
<evidence type="ECO:0000256" key="1">
    <source>
        <dbReference type="ARBA" id="ARBA00093462"/>
    </source>
</evidence>
<dbReference type="RefSeq" id="WP_057152415.1">
    <property type="nucleotide sequence ID" value="NZ_AYZM01000176.1"/>
</dbReference>
<dbReference type="Pfam" id="PF21984">
    <property type="entry name" value="DnaD_N"/>
    <property type="match status" value="1"/>
</dbReference>
<reference evidence="5 6" key="1">
    <citation type="journal article" date="2015" name="Genome Announc.">
        <title>Expanding the biotechnology potential of lactobacilli through comparative genomics of 213 strains and associated genera.</title>
        <authorList>
            <person name="Sun Z."/>
            <person name="Harris H.M."/>
            <person name="McCann A."/>
            <person name="Guo C."/>
            <person name="Argimon S."/>
            <person name="Zhang W."/>
            <person name="Yang X."/>
            <person name="Jeffery I.B."/>
            <person name="Cooney J.C."/>
            <person name="Kagawa T.F."/>
            <person name="Liu W."/>
            <person name="Song Y."/>
            <person name="Salvetti E."/>
            <person name="Wrobel A."/>
            <person name="Rasinkangas P."/>
            <person name="Parkhill J."/>
            <person name="Rea M.C."/>
            <person name="O'Sullivan O."/>
            <person name="Ritari J."/>
            <person name="Douillard F.P."/>
            <person name="Paul Ross R."/>
            <person name="Yang R."/>
            <person name="Briner A.E."/>
            <person name="Felis G.E."/>
            <person name="de Vos W.M."/>
            <person name="Barrangou R."/>
            <person name="Klaenhammer T.R."/>
            <person name="Caufield P.W."/>
            <person name="Cui Y."/>
            <person name="Zhang H."/>
            <person name="O'Toole P.W."/>
        </authorList>
    </citation>
    <scope>NUCLEOTIDE SEQUENCE [LARGE SCALE GENOMIC DNA]</scope>
    <source>
        <strain evidence="5 6">DSM 23365</strain>
    </source>
</reference>
<evidence type="ECO:0000256" key="2">
    <source>
        <dbReference type="SAM" id="MobiDB-lite"/>
    </source>
</evidence>
<dbReference type="Proteomes" id="UP000051442">
    <property type="component" value="Unassembled WGS sequence"/>
</dbReference>
<dbReference type="PANTHER" id="PTHR37293:SF6">
    <property type="entry name" value="DNA REPLICATION PROTEIN DNAD"/>
    <property type="match status" value="1"/>
</dbReference>
<feature type="domain" description="DnaD N-terminal" evidence="4">
    <location>
        <begin position="16"/>
        <end position="114"/>
    </location>
</feature>
<dbReference type="NCBIfam" id="TIGR01446">
    <property type="entry name" value="DnaD_dom"/>
    <property type="match status" value="1"/>
</dbReference>
<gene>
    <name evidence="5" type="ORF">FD14_GL002749</name>
</gene>
<dbReference type="PANTHER" id="PTHR37293">
    <property type="entry name" value="PHAGE REPLICATION PROTEIN-RELATED"/>
    <property type="match status" value="1"/>
</dbReference>
<dbReference type="Gene3D" id="1.10.10.10">
    <property type="entry name" value="Winged helix-like DNA-binding domain superfamily/Winged helix DNA-binding domain"/>
    <property type="match status" value="1"/>
</dbReference>
<evidence type="ECO:0000259" key="4">
    <source>
        <dbReference type="Pfam" id="PF21984"/>
    </source>
</evidence>
<name>A0A0R2ETW8_9LACO</name>
<accession>A0A0R2ETW8</accession>
<feature type="region of interest" description="Disordered" evidence="2">
    <location>
        <begin position="195"/>
        <end position="241"/>
    </location>
</feature>
<feature type="domain" description="DnaB/C C-terminal" evidence="3">
    <location>
        <begin position="129"/>
        <end position="201"/>
    </location>
</feature>
<dbReference type="InterPro" id="IPR053843">
    <property type="entry name" value="DnaD_N"/>
</dbReference>
<feature type="compositionally biased region" description="Polar residues" evidence="2">
    <location>
        <begin position="207"/>
        <end position="222"/>
    </location>
</feature>
<dbReference type="SUPFAM" id="SSF158499">
    <property type="entry name" value="DnaD domain-like"/>
    <property type="match status" value="1"/>
</dbReference>
<proteinExistence type="inferred from homology"/>
<keyword evidence="6" id="KW-1185">Reference proteome</keyword>
<comment type="similarity">
    <text evidence="1">Belongs to the DnaB/DnaD family.</text>
</comment>
<dbReference type="EMBL" id="AYZM01000176">
    <property type="protein sequence ID" value="KRN16423.1"/>
    <property type="molecule type" value="Genomic_DNA"/>
</dbReference>
<dbReference type="Pfam" id="PF07261">
    <property type="entry name" value="DnaB_2"/>
    <property type="match status" value="1"/>
</dbReference>
<dbReference type="OrthoDB" id="9770238at2"/>
<dbReference type="InterPro" id="IPR034829">
    <property type="entry name" value="DnaD-like_sf"/>
</dbReference>
<comment type="caution">
    <text evidence="5">The sequence shown here is derived from an EMBL/GenBank/DDBJ whole genome shotgun (WGS) entry which is preliminary data.</text>
</comment>
<organism evidence="5 6">
    <name type="scientific">Secundilactobacillus similis DSM 23365 = JCM 2765</name>
    <dbReference type="NCBI Taxonomy" id="1423804"/>
    <lineage>
        <taxon>Bacteria</taxon>
        <taxon>Bacillati</taxon>
        <taxon>Bacillota</taxon>
        <taxon>Bacilli</taxon>
        <taxon>Lactobacillales</taxon>
        <taxon>Lactobacillaceae</taxon>
        <taxon>Secundilactobacillus</taxon>
    </lineage>
</organism>
<dbReference type="AlphaFoldDB" id="A0A0R2ETW8"/>
<evidence type="ECO:0000313" key="5">
    <source>
        <dbReference type="EMBL" id="KRN16423.1"/>
    </source>
</evidence>
<dbReference type="InterPro" id="IPR053162">
    <property type="entry name" value="DnaD"/>
</dbReference>
<dbReference type="InterPro" id="IPR006343">
    <property type="entry name" value="DnaB/C_C"/>
</dbReference>
<evidence type="ECO:0000259" key="3">
    <source>
        <dbReference type="Pfam" id="PF07261"/>
    </source>
</evidence>
<dbReference type="InterPro" id="IPR036388">
    <property type="entry name" value="WH-like_DNA-bd_sf"/>
</dbReference>
<sequence>MDAFTTAIFQAGGTVVSTLLLRHYRELGMTNTEFLIYLQLKSFADKGVDFPPTDAIANSLSLSDGAIFQQLHGMISKHLMQIKTIQQPDGLTRDSYDFTQLYEKLAQYVANQQAKSVDTQGATDREQIFQQIEAEFGRPLSPMEMETISKWIDVEHYPTPLIQLALKEAVLNQKYSLRYIERILISWQKKGIKTPEAAQRENESWRAQRTRSGQQQSGNNPNLKDVPNIPLFNIGDQPYQE</sequence>
<evidence type="ECO:0000313" key="6">
    <source>
        <dbReference type="Proteomes" id="UP000051442"/>
    </source>
</evidence>